<dbReference type="AlphaFoldDB" id="A0A239EJE7"/>
<proteinExistence type="predicted"/>
<protein>
    <submittedName>
        <fullName evidence="1">Uncharacterized protein</fullName>
    </submittedName>
</protein>
<organism evidence="1 2">
    <name type="scientific">Pontibacter ummariensis</name>
    <dbReference type="NCBI Taxonomy" id="1610492"/>
    <lineage>
        <taxon>Bacteria</taxon>
        <taxon>Pseudomonadati</taxon>
        <taxon>Bacteroidota</taxon>
        <taxon>Cytophagia</taxon>
        <taxon>Cytophagales</taxon>
        <taxon>Hymenobacteraceae</taxon>
        <taxon>Pontibacter</taxon>
    </lineage>
</organism>
<sequence>MHLLFAILPLLFYFTQEAPRLLLQKDLQEDLRRLQNGSRYFISDTGNPSPSLQSLTEDLQFFQLVADLDLSKADYSSQQRGNHIIRSWRLPDGDIKVIYQIESPVHLDTVVTQRYLEQRAPTQHRITNDFTFRTYAVSSSTTPLKLFYLTEADQGLLAYQLNDRQVQVNYTGKKEGLSDILPQYKEEVTQLLKTLQRQERHYIQE</sequence>
<dbReference type="RefSeq" id="WP_089318820.1">
    <property type="nucleotide sequence ID" value="NZ_FZOQ01000006.1"/>
</dbReference>
<reference evidence="2" key="1">
    <citation type="submission" date="2017-06" db="EMBL/GenBank/DDBJ databases">
        <authorList>
            <person name="Varghese N."/>
            <person name="Submissions S."/>
        </authorList>
    </citation>
    <scope>NUCLEOTIDE SEQUENCE [LARGE SCALE GENOMIC DNA]</scope>
    <source>
        <strain evidence="2">NKM1</strain>
    </source>
</reference>
<accession>A0A239EJE7</accession>
<evidence type="ECO:0000313" key="1">
    <source>
        <dbReference type="EMBL" id="SNS43994.1"/>
    </source>
</evidence>
<dbReference type="EMBL" id="FZOQ01000006">
    <property type="protein sequence ID" value="SNS43994.1"/>
    <property type="molecule type" value="Genomic_DNA"/>
</dbReference>
<keyword evidence="2" id="KW-1185">Reference proteome</keyword>
<evidence type="ECO:0000313" key="2">
    <source>
        <dbReference type="Proteomes" id="UP000198432"/>
    </source>
</evidence>
<dbReference type="OrthoDB" id="850979at2"/>
<dbReference type="Proteomes" id="UP000198432">
    <property type="component" value="Unassembled WGS sequence"/>
</dbReference>
<name>A0A239EJE7_9BACT</name>
<gene>
    <name evidence="1" type="ORF">SAMN06296052_106174</name>
</gene>